<gene>
    <name evidence="2" type="ORF">IFR04_003801</name>
</gene>
<feature type="region of interest" description="Disordered" evidence="1">
    <location>
        <begin position="1"/>
        <end position="88"/>
    </location>
</feature>
<name>A0A8H7WDY1_9HELO</name>
<protein>
    <submittedName>
        <fullName evidence="2">Uncharacterized protein</fullName>
    </submittedName>
</protein>
<feature type="compositionally biased region" description="Basic residues" evidence="1">
    <location>
        <begin position="1"/>
        <end position="13"/>
    </location>
</feature>
<dbReference type="Proteomes" id="UP000664132">
    <property type="component" value="Unassembled WGS sequence"/>
</dbReference>
<accession>A0A8H7WDY1</accession>
<proteinExistence type="predicted"/>
<dbReference type="OrthoDB" id="5341143at2759"/>
<feature type="compositionally biased region" description="Basic residues" evidence="1">
    <location>
        <begin position="22"/>
        <end position="31"/>
    </location>
</feature>
<dbReference type="EMBL" id="JAFJYH010000040">
    <property type="protein sequence ID" value="KAG4423025.1"/>
    <property type="molecule type" value="Genomic_DNA"/>
</dbReference>
<evidence type="ECO:0000256" key="1">
    <source>
        <dbReference type="SAM" id="MobiDB-lite"/>
    </source>
</evidence>
<organism evidence="2 3">
    <name type="scientific">Cadophora malorum</name>
    <dbReference type="NCBI Taxonomy" id="108018"/>
    <lineage>
        <taxon>Eukaryota</taxon>
        <taxon>Fungi</taxon>
        <taxon>Dikarya</taxon>
        <taxon>Ascomycota</taxon>
        <taxon>Pezizomycotina</taxon>
        <taxon>Leotiomycetes</taxon>
        <taxon>Helotiales</taxon>
        <taxon>Ploettnerulaceae</taxon>
        <taxon>Cadophora</taxon>
    </lineage>
</organism>
<sequence length="287" mass="32210">MARQTTRPRKHGRAASPLVLRKSPRLPKKPAKVTVARSISPAIERQPVAKDGPKSKTKQTVSAAGVFKKQQKTDRRSKKHRKLREETPEPDLFEDLQDGIAEARAAIGDRAKATFDDVHAGFIERLSSIQADDEKFLRDAEEAVKTIGGSLEDECVQTSFNVGGKLVKKISKIGDRVAAFNLIIEQEEAKLADLWKEWDDVQDEYRELGIDVFGREAFGIDIPGHDKGFFKEMKLLGLEHETRVDELDEEIEGIGMDIMKKIKASEKEWAAATKKDHAKFLQSLILP</sequence>
<reference evidence="2" key="1">
    <citation type="submission" date="2021-02" db="EMBL/GenBank/DDBJ databases">
        <title>Genome sequence Cadophora malorum strain M34.</title>
        <authorList>
            <person name="Stefanovic E."/>
            <person name="Vu D."/>
            <person name="Scully C."/>
            <person name="Dijksterhuis J."/>
            <person name="Roader J."/>
            <person name="Houbraken J."/>
        </authorList>
    </citation>
    <scope>NUCLEOTIDE SEQUENCE</scope>
    <source>
        <strain evidence="2">M34</strain>
    </source>
</reference>
<dbReference type="AlphaFoldDB" id="A0A8H7WDY1"/>
<evidence type="ECO:0000313" key="2">
    <source>
        <dbReference type="EMBL" id="KAG4423025.1"/>
    </source>
</evidence>
<comment type="caution">
    <text evidence="2">The sequence shown here is derived from an EMBL/GenBank/DDBJ whole genome shotgun (WGS) entry which is preliminary data.</text>
</comment>
<keyword evidence="3" id="KW-1185">Reference proteome</keyword>
<evidence type="ECO:0000313" key="3">
    <source>
        <dbReference type="Proteomes" id="UP000664132"/>
    </source>
</evidence>